<dbReference type="EMBL" id="JASCZI010122622">
    <property type="protein sequence ID" value="MED6164538.1"/>
    <property type="molecule type" value="Genomic_DNA"/>
</dbReference>
<evidence type="ECO:0000313" key="2">
    <source>
        <dbReference type="Proteomes" id="UP001341840"/>
    </source>
</evidence>
<protein>
    <submittedName>
        <fullName evidence="1">Uncharacterized protein</fullName>
    </submittedName>
</protein>
<keyword evidence="2" id="KW-1185">Reference proteome</keyword>
<sequence length="295" mass="33219">MELEEGGSLLAALKVQNHIAATIFEDIITVAFGFVFAITHGSHHCNSELLPFLTTVSPPLSMEGPAPKVIVVAMLEGRKNCEAQPLRSHHHHCWLHHRASGCWERCLFHCHYRIFTKAWLLPSYCRRCMLRRRASTRQSGLPHSVLHLRVVSETSYPILTIIYETVVRKVKHDDGGCWFAWWCHNRESPEPPLRHQEFTVVSSHHRCSLSLPEFIRLPKTKPHPTPDLSSGPFPLLSVVGLLKFYLVGAAVRTGMMAEFRSRIVVTVELELAATIAEANGLGAYGVRVITDLVNK</sequence>
<name>A0ABU6UY33_9FABA</name>
<comment type="caution">
    <text evidence="1">The sequence shown here is derived from an EMBL/GenBank/DDBJ whole genome shotgun (WGS) entry which is preliminary data.</text>
</comment>
<evidence type="ECO:0000313" key="1">
    <source>
        <dbReference type="EMBL" id="MED6164538.1"/>
    </source>
</evidence>
<dbReference type="Proteomes" id="UP001341840">
    <property type="component" value="Unassembled WGS sequence"/>
</dbReference>
<proteinExistence type="predicted"/>
<gene>
    <name evidence="1" type="ORF">PIB30_091048</name>
</gene>
<organism evidence="1 2">
    <name type="scientific">Stylosanthes scabra</name>
    <dbReference type="NCBI Taxonomy" id="79078"/>
    <lineage>
        <taxon>Eukaryota</taxon>
        <taxon>Viridiplantae</taxon>
        <taxon>Streptophyta</taxon>
        <taxon>Embryophyta</taxon>
        <taxon>Tracheophyta</taxon>
        <taxon>Spermatophyta</taxon>
        <taxon>Magnoliopsida</taxon>
        <taxon>eudicotyledons</taxon>
        <taxon>Gunneridae</taxon>
        <taxon>Pentapetalae</taxon>
        <taxon>rosids</taxon>
        <taxon>fabids</taxon>
        <taxon>Fabales</taxon>
        <taxon>Fabaceae</taxon>
        <taxon>Papilionoideae</taxon>
        <taxon>50 kb inversion clade</taxon>
        <taxon>dalbergioids sensu lato</taxon>
        <taxon>Dalbergieae</taxon>
        <taxon>Pterocarpus clade</taxon>
        <taxon>Stylosanthes</taxon>
    </lineage>
</organism>
<feature type="non-terminal residue" evidence="1">
    <location>
        <position position="295"/>
    </location>
</feature>
<reference evidence="1 2" key="1">
    <citation type="journal article" date="2023" name="Plants (Basel)">
        <title>Bridging the Gap: Combining Genomics and Transcriptomics Approaches to Understand Stylosanthes scabra, an Orphan Legume from the Brazilian Caatinga.</title>
        <authorList>
            <person name="Ferreira-Neto J.R.C."/>
            <person name="da Silva M.D."/>
            <person name="Binneck E."/>
            <person name="de Melo N.F."/>
            <person name="da Silva R.H."/>
            <person name="de Melo A.L.T.M."/>
            <person name="Pandolfi V."/>
            <person name="Bustamante F.O."/>
            <person name="Brasileiro-Vidal A.C."/>
            <person name="Benko-Iseppon A.M."/>
        </authorList>
    </citation>
    <scope>NUCLEOTIDE SEQUENCE [LARGE SCALE GENOMIC DNA]</scope>
    <source>
        <tissue evidence="1">Leaves</tissue>
    </source>
</reference>
<accession>A0ABU6UY33</accession>